<organism evidence="1 2">
    <name type="scientific">Tenacibaculum aiptasiae</name>
    <dbReference type="NCBI Taxonomy" id="426481"/>
    <lineage>
        <taxon>Bacteria</taxon>
        <taxon>Pseudomonadati</taxon>
        <taxon>Bacteroidota</taxon>
        <taxon>Flavobacteriia</taxon>
        <taxon>Flavobacteriales</taxon>
        <taxon>Flavobacteriaceae</taxon>
        <taxon>Tenacibaculum</taxon>
    </lineage>
</organism>
<protein>
    <submittedName>
        <fullName evidence="1">Uncharacterized protein</fullName>
    </submittedName>
</protein>
<dbReference type="EMBL" id="WAAU01000024">
    <property type="protein sequence ID" value="KAB1155142.1"/>
    <property type="molecule type" value="Genomic_DNA"/>
</dbReference>
<evidence type="ECO:0000313" key="1">
    <source>
        <dbReference type="EMBL" id="KAB1155142.1"/>
    </source>
</evidence>
<proteinExistence type="predicted"/>
<comment type="caution">
    <text evidence="1">The sequence shown here is derived from an EMBL/GenBank/DDBJ whole genome shotgun (WGS) entry which is preliminary data.</text>
</comment>
<gene>
    <name evidence="1" type="ORF">F7018_11725</name>
</gene>
<reference evidence="1 2" key="1">
    <citation type="submission" date="2019-09" db="EMBL/GenBank/DDBJ databases">
        <authorList>
            <person name="Cao W.R."/>
        </authorList>
    </citation>
    <scope>NUCLEOTIDE SEQUENCE [LARGE SCALE GENOMIC DNA]</scope>
    <source>
        <strain evidence="2">a4</strain>
    </source>
</reference>
<dbReference type="OrthoDB" id="882910at2"/>
<dbReference type="Proteomes" id="UP000467305">
    <property type="component" value="Unassembled WGS sequence"/>
</dbReference>
<dbReference type="RefSeq" id="WP_150900259.1">
    <property type="nucleotide sequence ID" value="NZ_WAAU01000024.1"/>
</dbReference>
<accession>A0A7J5AC35</accession>
<sequence length="118" mass="14295">MIDSKTGNISINNTLTLKPNFRFQEIKDLKLGEPQETREMGTEWKWIDIKNLKIENEYYLFSLGFKNEKLNLISFNVDIKPFELDSNWDSWTEKQELKKYKYFKKWLNLKVSKESEFD</sequence>
<name>A0A7J5AC35_9FLAO</name>
<keyword evidence="2" id="KW-1185">Reference proteome</keyword>
<dbReference type="AlphaFoldDB" id="A0A7J5AC35"/>
<evidence type="ECO:0000313" key="2">
    <source>
        <dbReference type="Proteomes" id="UP000467305"/>
    </source>
</evidence>